<name>A0A4U5VAW1_COLLU</name>
<feature type="region of interest" description="Disordered" evidence="2">
    <location>
        <begin position="201"/>
        <end position="230"/>
    </location>
</feature>
<feature type="compositionally biased region" description="Basic and acidic residues" evidence="2">
    <location>
        <begin position="541"/>
        <end position="551"/>
    </location>
</feature>
<dbReference type="Gene3D" id="1.20.58.2190">
    <property type="match status" value="1"/>
</dbReference>
<evidence type="ECO:0000313" key="5">
    <source>
        <dbReference type="Proteomes" id="UP000298787"/>
    </source>
</evidence>
<accession>A0A4U5VAW1</accession>
<sequence length="566" mass="62883">MKDGVRAEERVDVSRQDVYEDYVKYLQRCTDVRPCREDGLLEKAARYLQREPEPGATFTVFPFYRALCEGCEALNADCRKLVSALEKAAELLETLCVSLYLQPWKKEIKTIKTFTGPFVYCLLPVFSSSTIQSVLGSIGYLLHTDSEYRLSEDANPDRAMLVGFELLLATVQCRHFLELLDKDQLGPQVWLEVLQRRMELSKREEPTEKKTTVVQKEEEKKKGKADGTEVAPYLDTRLPVKPQAKPRRCHLISVDHSIMEMQMNYPDLAFRGRPLLSDKAHRANTRSGSKSVHTAGTNSYSDDSKAADPPSRGSVKHTKVAALASSRSDSSRAAEVFGDDSRSSGCNDRNSGRSTAPADAMSSSCSNAEGVDDELTPPQAISLHLTLRAGATAEQRPQPTVEPSAWTQQQTAAELQTKKPTSPGPPSLSSTDEEQELRELAERMGQLHVQETKVENKRGEESTVKERRKKERKVSTQGEAEEQNLRRPVMETGPALSCAASRCTRSSQCDPTVMKEPKPVSHPPPQTEGGGSAVQQEGEDTERAEKGRAEEEQLAQSFVIVECHKK</sequence>
<gene>
    <name evidence="4" type="ORF">D9C73_020176</name>
</gene>
<comment type="similarity">
    <text evidence="1">Belongs to the SPATA2 family.</text>
</comment>
<dbReference type="PANTHER" id="PTHR15326">
    <property type="entry name" value="SPERMATOGENESIS-ASSOCIATED PROTEIN 2/TAMOZHENNIC"/>
    <property type="match status" value="1"/>
</dbReference>
<feature type="compositionally biased region" description="Low complexity" evidence="2">
    <location>
        <begin position="321"/>
        <end position="334"/>
    </location>
</feature>
<feature type="compositionally biased region" description="Polar residues" evidence="2">
    <location>
        <begin position="285"/>
        <end position="301"/>
    </location>
</feature>
<keyword evidence="5" id="KW-1185">Reference proteome</keyword>
<dbReference type="Pfam" id="PF21388">
    <property type="entry name" value="SPATA2_PUB-like"/>
    <property type="match status" value="1"/>
</dbReference>
<evidence type="ECO:0000256" key="2">
    <source>
        <dbReference type="SAM" id="MobiDB-lite"/>
    </source>
</evidence>
<proteinExistence type="inferred from homology"/>
<evidence type="ECO:0000259" key="3">
    <source>
        <dbReference type="Pfam" id="PF21388"/>
    </source>
</evidence>
<feature type="region of interest" description="Disordered" evidence="2">
    <location>
        <begin position="392"/>
        <end position="555"/>
    </location>
</feature>
<feature type="compositionally biased region" description="Basic and acidic residues" evidence="2">
    <location>
        <begin position="450"/>
        <end position="465"/>
    </location>
</feature>
<feature type="domain" description="Spermatogenesis-associated protein 2 PUB-like" evidence="3">
    <location>
        <begin position="32"/>
        <end position="198"/>
    </location>
</feature>
<feature type="compositionally biased region" description="Basic and acidic residues" evidence="2">
    <location>
        <begin position="201"/>
        <end position="227"/>
    </location>
</feature>
<dbReference type="OrthoDB" id="9837000at2759"/>
<feature type="compositionally biased region" description="Polar residues" evidence="2">
    <location>
        <begin position="343"/>
        <end position="354"/>
    </location>
</feature>
<dbReference type="Proteomes" id="UP000298787">
    <property type="component" value="Chromosome 17"/>
</dbReference>
<dbReference type="PANTHER" id="PTHR15326:SF9">
    <property type="entry name" value="SPERMATOGENESIS-ASSOCIATED PROTEIN 2"/>
    <property type="match status" value="1"/>
</dbReference>
<evidence type="ECO:0000313" key="4">
    <source>
        <dbReference type="EMBL" id="TKS85167.1"/>
    </source>
</evidence>
<feature type="compositionally biased region" description="Polar residues" evidence="2">
    <location>
        <begin position="405"/>
        <end position="414"/>
    </location>
</feature>
<protein>
    <submittedName>
        <fullName evidence="4">Spermatogenesis-associated protein 2</fullName>
    </submittedName>
</protein>
<feature type="region of interest" description="Disordered" evidence="2">
    <location>
        <begin position="281"/>
        <end position="374"/>
    </location>
</feature>
<reference evidence="4 5" key="1">
    <citation type="submission" date="2019-01" db="EMBL/GenBank/DDBJ databases">
        <title>Genome Assembly of Collichthys lucidus.</title>
        <authorList>
            <person name="Cai M."/>
            <person name="Xiao S."/>
        </authorList>
    </citation>
    <scope>NUCLEOTIDE SEQUENCE [LARGE SCALE GENOMIC DNA]</scope>
    <source>
        <strain evidence="4">JT15FE1705JMU</strain>
        <tissue evidence="4">Muscle</tissue>
    </source>
</reference>
<dbReference type="InterPro" id="IPR048839">
    <property type="entry name" value="SPATA2_PUB-like"/>
</dbReference>
<organism evidence="4 5">
    <name type="scientific">Collichthys lucidus</name>
    <name type="common">Big head croaker</name>
    <name type="synonym">Sciaena lucida</name>
    <dbReference type="NCBI Taxonomy" id="240159"/>
    <lineage>
        <taxon>Eukaryota</taxon>
        <taxon>Metazoa</taxon>
        <taxon>Chordata</taxon>
        <taxon>Craniata</taxon>
        <taxon>Vertebrata</taxon>
        <taxon>Euteleostomi</taxon>
        <taxon>Actinopterygii</taxon>
        <taxon>Neopterygii</taxon>
        <taxon>Teleostei</taxon>
        <taxon>Neoteleostei</taxon>
        <taxon>Acanthomorphata</taxon>
        <taxon>Eupercaria</taxon>
        <taxon>Sciaenidae</taxon>
        <taxon>Collichthys</taxon>
    </lineage>
</organism>
<evidence type="ECO:0000256" key="1">
    <source>
        <dbReference type="ARBA" id="ARBA00038142"/>
    </source>
</evidence>
<dbReference type="GO" id="GO:0005737">
    <property type="term" value="C:cytoplasm"/>
    <property type="evidence" value="ECO:0007669"/>
    <property type="project" value="TreeGrafter"/>
</dbReference>
<dbReference type="STRING" id="240159.A0A4U5VAW1"/>
<dbReference type="EMBL" id="CM014094">
    <property type="protein sequence ID" value="TKS85167.1"/>
    <property type="molecule type" value="Genomic_DNA"/>
</dbReference>
<dbReference type="AlphaFoldDB" id="A0A4U5VAW1"/>